<keyword evidence="7" id="KW-1185">Reference proteome</keyword>
<protein>
    <submittedName>
        <fullName evidence="6">Putative mitochondrial import inner membrane translocase subunit TIM23</fullName>
    </submittedName>
</protein>
<evidence type="ECO:0000313" key="6">
    <source>
        <dbReference type="EMBL" id="KAF2669586.1"/>
    </source>
</evidence>
<evidence type="ECO:0000313" key="7">
    <source>
        <dbReference type="Proteomes" id="UP000799302"/>
    </source>
</evidence>
<organism evidence="6 7">
    <name type="scientific">Microthyrium microscopicum</name>
    <dbReference type="NCBI Taxonomy" id="703497"/>
    <lineage>
        <taxon>Eukaryota</taxon>
        <taxon>Fungi</taxon>
        <taxon>Dikarya</taxon>
        <taxon>Ascomycota</taxon>
        <taxon>Pezizomycotina</taxon>
        <taxon>Dothideomycetes</taxon>
        <taxon>Dothideomycetes incertae sedis</taxon>
        <taxon>Microthyriales</taxon>
        <taxon>Microthyriaceae</taxon>
        <taxon>Microthyrium</taxon>
    </lineage>
</organism>
<dbReference type="Proteomes" id="UP000799302">
    <property type="component" value="Unassembled WGS sequence"/>
</dbReference>
<keyword evidence="2" id="KW-0812">Transmembrane</keyword>
<comment type="subcellular location">
    <subcellularLocation>
        <location evidence="1">Membrane</location>
        <topology evidence="1">Multi-pass membrane protein</topology>
    </subcellularLocation>
</comment>
<gene>
    <name evidence="6" type="ORF">BT63DRAFT_387910</name>
</gene>
<dbReference type="PANTHER" id="PTHR15371">
    <property type="entry name" value="TIM23"/>
    <property type="match status" value="1"/>
</dbReference>
<reference evidence="6" key="1">
    <citation type="journal article" date="2020" name="Stud. Mycol.">
        <title>101 Dothideomycetes genomes: a test case for predicting lifestyles and emergence of pathogens.</title>
        <authorList>
            <person name="Haridas S."/>
            <person name="Albert R."/>
            <person name="Binder M."/>
            <person name="Bloem J."/>
            <person name="Labutti K."/>
            <person name="Salamov A."/>
            <person name="Andreopoulos B."/>
            <person name="Baker S."/>
            <person name="Barry K."/>
            <person name="Bills G."/>
            <person name="Bluhm B."/>
            <person name="Cannon C."/>
            <person name="Castanera R."/>
            <person name="Culley D."/>
            <person name="Daum C."/>
            <person name="Ezra D."/>
            <person name="Gonzalez J."/>
            <person name="Henrissat B."/>
            <person name="Kuo A."/>
            <person name="Liang C."/>
            <person name="Lipzen A."/>
            <person name="Lutzoni F."/>
            <person name="Magnuson J."/>
            <person name="Mondo S."/>
            <person name="Nolan M."/>
            <person name="Ohm R."/>
            <person name="Pangilinan J."/>
            <person name="Park H.-J."/>
            <person name="Ramirez L."/>
            <person name="Alfaro M."/>
            <person name="Sun H."/>
            <person name="Tritt A."/>
            <person name="Yoshinaga Y."/>
            <person name="Zwiers L.-H."/>
            <person name="Turgeon B."/>
            <person name="Goodwin S."/>
            <person name="Spatafora J."/>
            <person name="Crous P."/>
            <person name="Grigoriev I."/>
        </authorList>
    </citation>
    <scope>NUCLEOTIDE SEQUENCE</scope>
    <source>
        <strain evidence="6">CBS 115976</strain>
    </source>
</reference>
<name>A0A6A6UD83_9PEZI</name>
<dbReference type="GO" id="GO:0030150">
    <property type="term" value="P:protein import into mitochondrial matrix"/>
    <property type="evidence" value="ECO:0007669"/>
    <property type="project" value="TreeGrafter"/>
</dbReference>
<feature type="compositionally biased region" description="Low complexity" evidence="5">
    <location>
        <begin position="31"/>
        <end position="48"/>
    </location>
</feature>
<dbReference type="GO" id="GO:0008320">
    <property type="term" value="F:protein transmembrane transporter activity"/>
    <property type="evidence" value="ECO:0007669"/>
    <property type="project" value="TreeGrafter"/>
</dbReference>
<keyword evidence="3" id="KW-1133">Transmembrane helix</keyword>
<evidence type="ECO:0000256" key="3">
    <source>
        <dbReference type="ARBA" id="ARBA00022989"/>
    </source>
</evidence>
<evidence type="ECO:0000256" key="5">
    <source>
        <dbReference type="SAM" id="MobiDB-lite"/>
    </source>
</evidence>
<dbReference type="GO" id="GO:0005744">
    <property type="term" value="C:TIM23 mitochondrial import inner membrane translocase complex"/>
    <property type="evidence" value="ECO:0007669"/>
    <property type="project" value="TreeGrafter"/>
</dbReference>
<evidence type="ECO:0000256" key="4">
    <source>
        <dbReference type="ARBA" id="ARBA00023136"/>
    </source>
</evidence>
<feature type="region of interest" description="Disordered" evidence="5">
    <location>
        <begin position="1"/>
        <end position="49"/>
    </location>
</feature>
<dbReference type="InterPro" id="IPR045238">
    <property type="entry name" value="Tim23-like"/>
</dbReference>
<dbReference type="PANTHER" id="PTHR15371:SF0">
    <property type="entry name" value="SD19278P"/>
    <property type="match status" value="1"/>
</dbReference>
<feature type="compositionally biased region" description="Polar residues" evidence="5">
    <location>
        <begin position="9"/>
        <end position="23"/>
    </location>
</feature>
<proteinExistence type="predicted"/>
<dbReference type="Pfam" id="PF02466">
    <property type="entry name" value="Tim17"/>
    <property type="match status" value="1"/>
</dbReference>
<evidence type="ECO:0000256" key="2">
    <source>
        <dbReference type="ARBA" id="ARBA00022692"/>
    </source>
</evidence>
<dbReference type="AlphaFoldDB" id="A0A6A6UD83"/>
<sequence length="222" mass="22689">MTIWDSLTGRKSTASPSAQSSNPFDAVPTDSAFPPSSGNSSSGPTVPSFLDDPSLLHPLSNLSQDALDYLKLEDSVLSDLPGGKSALPSRGWSDDLCYGTGCTYLTALMIGGGLGFAEGARSIPAGAPGRIQLNAILNGVTRRGPFLGNSAGVIAMLYNGVNSYIGYVRGKHDAGNSVAAGALSGMLFRSTKGVKPMLISGGLVASAAGAWAFARQTVFPSD</sequence>
<evidence type="ECO:0000256" key="1">
    <source>
        <dbReference type="ARBA" id="ARBA00004141"/>
    </source>
</evidence>
<dbReference type="EMBL" id="MU004235">
    <property type="protein sequence ID" value="KAF2669586.1"/>
    <property type="molecule type" value="Genomic_DNA"/>
</dbReference>
<accession>A0A6A6UD83</accession>
<keyword evidence="4" id="KW-0472">Membrane</keyword>
<dbReference type="OrthoDB" id="159299at2759"/>